<dbReference type="Pfam" id="PF25858">
    <property type="entry name" value="DUF7958"/>
    <property type="match status" value="1"/>
</dbReference>
<dbReference type="InterPro" id="IPR058264">
    <property type="entry name" value="DUF7958"/>
</dbReference>
<protein>
    <submittedName>
        <fullName evidence="2">Uncharacterized protein</fullName>
    </submittedName>
</protein>
<dbReference type="EMBL" id="AOIM01000026">
    <property type="protein sequence ID" value="ELY91760.1"/>
    <property type="molecule type" value="Genomic_DNA"/>
</dbReference>
<organism evidence="2 3">
    <name type="scientific">Natrialba hulunbeirensis JCM 10989</name>
    <dbReference type="NCBI Taxonomy" id="1227493"/>
    <lineage>
        <taxon>Archaea</taxon>
        <taxon>Methanobacteriati</taxon>
        <taxon>Methanobacteriota</taxon>
        <taxon>Stenosarchaea group</taxon>
        <taxon>Halobacteria</taxon>
        <taxon>Halobacteriales</taxon>
        <taxon>Natrialbaceae</taxon>
        <taxon>Natrialba</taxon>
    </lineage>
</organism>
<comment type="caution">
    <text evidence="2">The sequence shown here is derived from an EMBL/GenBank/DDBJ whole genome shotgun (WGS) entry which is preliminary data.</text>
</comment>
<accession>L9ZZ14</accession>
<dbReference type="STRING" id="1227493.C483_09484"/>
<sequence length="287" mass="32423">MEKYGTITGHQQDGYPDDPAQRTDEQGERVLQAQKFARYYVFIEEGYDTVPAPENPVRIDAVRQAISEMDLAEFENHFGDLYQQFDYEDGAGTRPVITSPAEATDPAIYSKNVYLGVDPLETDLGTELAQKHNLDVTQDAAEIDLTDVSGCELDTWGEFAGEFTARAIDEDIDLSDAAYIDDTSDLYVKYPSGGHLVAADDHLAPAAREPDTVIELLPIDPQDLEYFKSFMDHYLRCQIRDTFVEMGVHPPEEFRVLGMGRFMAARGYDYVDFYPEFHNPNARAFQQ</sequence>
<reference evidence="2 3" key="1">
    <citation type="journal article" date="2014" name="PLoS Genet.">
        <title>Phylogenetically driven sequencing of extremely halophilic archaea reveals strategies for static and dynamic osmo-response.</title>
        <authorList>
            <person name="Becker E.A."/>
            <person name="Seitzer P.M."/>
            <person name="Tritt A."/>
            <person name="Larsen D."/>
            <person name="Krusor M."/>
            <person name="Yao A.I."/>
            <person name="Wu D."/>
            <person name="Madern D."/>
            <person name="Eisen J.A."/>
            <person name="Darling A.E."/>
            <person name="Facciotti M.T."/>
        </authorList>
    </citation>
    <scope>NUCLEOTIDE SEQUENCE [LARGE SCALE GENOMIC DNA]</scope>
    <source>
        <strain evidence="2 3">JCM 10989</strain>
    </source>
</reference>
<name>L9ZZ14_9EURY</name>
<feature type="region of interest" description="Disordered" evidence="1">
    <location>
        <begin position="1"/>
        <end position="26"/>
    </location>
</feature>
<dbReference type="PATRIC" id="fig|1227493.4.peg.1882"/>
<keyword evidence="3" id="KW-1185">Reference proteome</keyword>
<gene>
    <name evidence="2" type="ORF">C483_09484</name>
</gene>
<dbReference type="AlphaFoldDB" id="L9ZZ14"/>
<dbReference type="Proteomes" id="UP000011519">
    <property type="component" value="Unassembled WGS sequence"/>
</dbReference>
<proteinExistence type="predicted"/>
<evidence type="ECO:0000313" key="2">
    <source>
        <dbReference type="EMBL" id="ELY91760.1"/>
    </source>
</evidence>
<evidence type="ECO:0000256" key="1">
    <source>
        <dbReference type="SAM" id="MobiDB-lite"/>
    </source>
</evidence>
<evidence type="ECO:0000313" key="3">
    <source>
        <dbReference type="Proteomes" id="UP000011519"/>
    </source>
</evidence>